<feature type="chain" id="PRO_5004079152" description="Lipoprotein" evidence="1">
    <location>
        <begin position="23"/>
        <end position="189"/>
    </location>
</feature>
<organism evidence="2 3">
    <name type="scientific">Leptospira noguchii str. 2001034031</name>
    <dbReference type="NCBI Taxonomy" id="1193053"/>
    <lineage>
        <taxon>Bacteria</taxon>
        <taxon>Pseudomonadati</taxon>
        <taxon>Spirochaetota</taxon>
        <taxon>Spirochaetia</taxon>
        <taxon>Leptospirales</taxon>
        <taxon>Leptospiraceae</taxon>
        <taxon>Leptospira</taxon>
    </lineage>
</organism>
<gene>
    <name evidence="2" type="ORF">LEP1GSC024_0085</name>
</gene>
<sequence length="189" mass="22684">MKIYYILIFLLIFNCSSNSYQAFGPLFNKEEKYQCINPNVKIESIQFNDDTYSKNEQEYFSAEFKREILNFIKQSCSNNKKRNEEKENSLYIEISRFRVNKKERFFIINVLSLFILDFIFKNSFRYEYDIALNYNWKNSSGSRGVSSFVYNKTMDVSLFEIDNPNKKNVFSDVRSEYTNLMINIILDKK</sequence>
<evidence type="ECO:0000313" key="3">
    <source>
        <dbReference type="Proteomes" id="UP000012138"/>
    </source>
</evidence>
<reference evidence="2 3" key="1">
    <citation type="submission" date="2013-01" db="EMBL/GenBank/DDBJ databases">
        <authorList>
            <person name="Harkins D.M."/>
            <person name="Durkin A.S."/>
            <person name="Brinkac L.M."/>
            <person name="Haft D.H."/>
            <person name="Selengut J.D."/>
            <person name="Sanka R."/>
            <person name="DePew J."/>
            <person name="Purushe J."/>
            <person name="Whelen A.C."/>
            <person name="Vinetz J.M."/>
            <person name="Sutton G.G."/>
            <person name="Nierman W.C."/>
            <person name="Fouts D.E."/>
        </authorList>
    </citation>
    <scope>NUCLEOTIDE SEQUENCE [LARGE SCALE GENOMIC DNA]</scope>
    <source>
        <strain evidence="2 3">2001034031</strain>
    </source>
</reference>
<dbReference type="EMBL" id="AKXB02000026">
    <property type="protein sequence ID" value="EMO90838.1"/>
    <property type="molecule type" value="Genomic_DNA"/>
</dbReference>
<comment type="caution">
    <text evidence="2">The sequence shown here is derived from an EMBL/GenBank/DDBJ whole genome shotgun (WGS) entry which is preliminary data.</text>
</comment>
<protein>
    <recommendedName>
        <fullName evidence="4">Lipoprotein</fullName>
    </recommendedName>
</protein>
<proteinExistence type="predicted"/>
<accession>M6YWT9</accession>
<evidence type="ECO:0008006" key="4">
    <source>
        <dbReference type="Google" id="ProtNLM"/>
    </source>
</evidence>
<evidence type="ECO:0000313" key="2">
    <source>
        <dbReference type="EMBL" id="EMO90838.1"/>
    </source>
</evidence>
<dbReference type="Proteomes" id="UP000012138">
    <property type="component" value="Unassembled WGS sequence"/>
</dbReference>
<feature type="signal peptide" evidence="1">
    <location>
        <begin position="1"/>
        <end position="22"/>
    </location>
</feature>
<dbReference type="AlphaFoldDB" id="M6YWT9"/>
<evidence type="ECO:0000256" key="1">
    <source>
        <dbReference type="SAM" id="SignalP"/>
    </source>
</evidence>
<keyword evidence="1" id="KW-0732">Signal</keyword>
<dbReference type="RefSeq" id="WP_004443311.1">
    <property type="nucleotide sequence ID" value="NZ_AKXB02000026.1"/>
</dbReference>
<name>M6YWT9_9LEPT</name>